<proteinExistence type="predicted"/>
<gene>
    <name evidence="2" type="ORF">QCA50_009698</name>
</gene>
<protein>
    <submittedName>
        <fullName evidence="2">Uncharacterized protein</fullName>
    </submittedName>
</protein>
<keyword evidence="3" id="KW-1185">Reference proteome</keyword>
<name>A0AAW0G673_9APHY</name>
<feature type="compositionally biased region" description="Basic and acidic residues" evidence="1">
    <location>
        <begin position="195"/>
        <end position="205"/>
    </location>
</feature>
<accession>A0AAW0G673</accession>
<evidence type="ECO:0000256" key="1">
    <source>
        <dbReference type="SAM" id="MobiDB-lite"/>
    </source>
</evidence>
<feature type="compositionally biased region" description="Polar residues" evidence="1">
    <location>
        <begin position="65"/>
        <end position="80"/>
    </location>
</feature>
<reference evidence="2 3" key="1">
    <citation type="submission" date="2022-09" db="EMBL/GenBank/DDBJ databases">
        <authorList>
            <person name="Palmer J.M."/>
        </authorList>
    </citation>
    <scope>NUCLEOTIDE SEQUENCE [LARGE SCALE GENOMIC DNA]</scope>
    <source>
        <strain evidence="2 3">DSM 7382</strain>
    </source>
</reference>
<feature type="region of interest" description="Disordered" evidence="1">
    <location>
        <begin position="194"/>
        <end position="215"/>
    </location>
</feature>
<feature type="region of interest" description="Disordered" evidence="1">
    <location>
        <begin position="1"/>
        <end position="23"/>
    </location>
</feature>
<evidence type="ECO:0000313" key="3">
    <source>
        <dbReference type="Proteomes" id="UP001385951"/>
    </source>
</evidence>
<evidence type="ECO:0000313" key="2">
    <source>
        <dbReference type="EMBL" id="KAK7687194.1"/>
    </source>
</evidence>
<dbReference type="AlphaFoldDB" id="A0AAW0G673"/>
<feature type="region of interest" description="Disordered" evidence="1">
    <location>
        <begin position="65"/>
        <end position="84"/>
    </location>
</feature>
<organism evidence="2 3">
    <name type="scientific">Cerrena zonata</name>
    <dbReference type="NCBI Taxonomy" id="2478898"/>
    <lineage>
        <taxon>Eukaryota</taxon>
        <taxon>Fungi</taxon>
        <taxon>Dikarya</taxon>
        <taxon>Basidiomycota</taxon>
        <taxon>Agaricomycotina</taxon>
        <taxon>Agaricomycetes</taxon>
        <taxon>Polyporales</taxon>
        <taxon>Cerrenaceae</taxon>
        <taxon>Cerrena</taxon>
    </lineage>
</organism>
<dbReference type="EMBL" id="JASBNA010000014">
    <property type="protein sequence ID" value="KAK7687194.1"/>
    <property type="molecule type" value="Genomic_DNA"/>
</dbReference>
<dbReference type="Proteomes" id="UP001385951">
    <property type="component" value="Unassembled WGS sequence"/>
</dbReference>
<comment type="caution">
    <text evidence="2">The sequence shown here is derived from an EMBL/GenBank/DDBJ whole genome shotgun (WGS) entry which is preliminary data.</text>
</comment>
<feature type="compositionally biased region" description="Polar residues" evidence="1">
    <location>
        <begin position="1"/>
        <end position="12"/>
    </location>
</feature>
<sequence>MFPASECSTPSRKPSRFGGKDIKPQTLIDTHYRVPLHPSAEFQVNRNSLSDYDFYLVPASQNRNSSLTDRVSSHSNSHTGINYGDPKHHLPDGSISSTNYCQPSVCLPRPDHQQVIQALQQTHSCKVNATRRDRHPTHEFYNTFIGETDALRDLAPSDYNSDGTSVAGPEDQCIDDCSFLSDDEPPVAPFITGSELEHDSADNPSEKSSLISRTRTSRCAGRLPMTTTLGEDNLEASRHCQTIVEDDINKVSETEFLFTPSGKFLTVPG</sequence>